<feature type="region of interest" description="Disordered" evidence="1">
    <location>
        <begin position="480"/>
        <end position="584"/>
    </location>
</feature>
<feature type="compositionally biased region" description="Polar residues" evidence="1">
    <location>
        <begin position="488"/>
        <end position="497"/>
    </location>
</feature>
<feature type="compositionally biased region" description="Low complexity" evidence="1">
    <location>
        <begin position="123"/>
        <end position="134"/>
    </location>
</feature>
<dbReference type="RefSeq" id="XP_067179535.1">
    <property type="nucleotide sequence ID" value="XM_067324188.1"/>
</dbReference>
<feature type="compositionally biased region" description="Low complexity" evidence="1">
    <location>
        <begin position="305"/>
        <end position="322"/>
    </location>
</feature>
<feature type="region of interest" description="Disordered" evidence="1">
    <location>
        <begin position="950"/>
        <end position="1008"/>
    </location>
</feature>
<protein>
    <submittedName>
        <fullName evidence="2">Uncharacterized protein</fullName>
    </submittedName>
</protein>
<reference evidence="3" key="2">
    <citation type="journal article" date="2021" name="Sci. Data">
        <title>Chromosome-scale genome sequencing, assembly and annotation of six genomes from subfamily Leishmaniinae.</title>
        <authorList>
            <person name="Almutairi H."/>
            <person name="Urbaniak M.D."/>
            <person name="Bates M.D."/>
            <person name="Jariyapan N."/>
            <person name="Kwakye-Nuako G."/>
            <person name="Thomaz Soccol V."/>
            <person name="Al-Salem W.S."/>
            <person name="Dillon R.J."/>
            <person name="Bates P.A."/>
            <person name="Gatherer D."/>
        </authorList>
    </citation>
    <scope>NUCLEOTIDE SEQUENCE [LARGE SCALE GENOMIC DNA]</scope>
</reference>
<feature type="compositionally biased region" description="Basic and acidic residues" evidence="1">
    <location>
        <begin position="336"/>
        <end position="348"/>
    </location>
</feature>
<keyword evidence="3" id="KW-1185">Reference proteome</keyword>
<feature type="compositionally biased region" description="Basic residues" evidence="1">
    <location>
        <begin position="546"/>
        <end position="565"/>
    </location>
</feature>
<feature type="region of interest" description="Disordered" evidence="1">
    <location>
        <begin position="122"/>
        <end position="166"/>
    </location>
</feature>
<dbReference type="Proteomes" id="UP000673552">
    <property type="component" value="Unassembled WGS sequence"/>
</dbReference>
<dbReference type="GeneID" id="92516700"/>
<sequence>MVRKEPNDCGGVLLPASMQTLLDHYADRQLTSKERLVLAQATPSVRCEALRIFFERNDASAGVEYVLANGEDSPRSHGGTSAGASRSGGYATTTTSASLPNAAASRALKLLFTNTLTTPSTVAKSHAAAATAGASVRDKTRKSSSANRAVVPVSRRTARSPAARAGSCSRRTSAALRGESVCTVVTISSMSSVGSGGSHERRPAETAAKGPVLRAENPAAVAVRSRSAHGSAGVPASGLFVPALPLDTILKRRGSNNGSFAGAHKADVLHGERPPFMSPPVIAAAANSQAQGDSRCAVPPPASRSLPLTAPDPSASASAGAPCTALVAPPPLPAAGHEDFGSDAEQRKAVPAKPTVCYANPTAALAAPVPHPKPKQNAATKGARAMTLPSAHQRDPNWTFGHHQGDAEHVCLGQSFNQSGPSRFSMSQSVAGGGVARVCGTDWAALVAAARAPELPTTPLVGVPQSPAAVPASPCQSCRQALREAARTSPTVTSGSPRSHARKARKQPKTTDDGEPDDVPAADNNSRGGGTAQQSQGTHRGPCRDNKRKARAHSKCSRQKARRSGKCVPQLFLPPPASHLNGASPIKRGVAWDEATGTYITHPHQQRRQRAAGCITAAAVLSTPRPAMSLGGGASALEVPDTLHYFARTASFRVASGNVATEQAPALLTRTPTTSAAAHAAASVPLGRLCSSALHLSRVGAATPAPMSTAAPPLPKDTKKKKRVKAPARASTLTKYRRTRKAAAVLAAPARVAAVAARPRWERNQRLCSGFVPVMYDACGQSRETIALQRPPSTNGIRMLVDAASESPSTRTFATSAGSAVHPATSAALGARMARCYSTMRGGGAQVAQTEAVQLSQHAPRSPASCTPLSTRFPVLQQLHELPREPAAGMTSARGTAADLAYQAPRRAAPASAGLLPAAQCSVFERLTSNYYEVYSSAAALQAAPPPSATLFSQGGHSARKHQRPARLRRRRARLPGAPQVVRRGRFGSGKKGEGEQGHTAVTFPRGSTRKSLPGCFVF</sequence>
<dbReference type="EMBL" id="JAFEUZ010000018">
    <property type="protein sequence ID" value="KAG5481102.1"/>
    <property type="molecule type" value="Genomic_DNA"/>
</dbReference>
<feature type="compositionally biased region" description="Basic residues" evidence="1">
    <location>
        <begin position="499"/>
        <end position="508"/>
    </location>
</feature>
<feature type="region of interest" description="Disordered" evidence="1">
    <location>
        <begin position="329"/>
        <end position="348"/>
    </location>
</feature>
<name>A0A836KPW0_9TRYP</name>
<feature type="region of interest" description="Disordered" evidence="1">
    <location>
        <begin position="703"/>
        <end position="731"/>
    </location>
</feature>
<evidence type="ECO:0000256" key="1">
    <source>
        <dbReference type="SAM" id="MobiDB-lite"/>
    </source>
</evidence>
<feature type="compositionally biased region" description="Basic residues" evidence="1">
    <location>
        <begin position="958"/>
        <end position="974"/>
    </location>
</feature>
<comment type="caution">
    <text evidence="2">The sequence shown here is derived from an EMBL/GenBank/DDBJ whole genome shotgun (WGS) entry which is preliminary data.</text>
</comment>
<feature type="region of interest" description="Disordered" evidence="1">
    <location>
        <begin position="190"/>
        <end position="210"/>
    </location>
</feature>
<dbReference type="SMR" id="A0A836KPW0"/>
<evidence type="ECO:0000313" key="2">
    <source>
        <dbReference type="EMBL" id="KAG5481102.1"/>
    </source>
</evidence>
<dbReference type="AlphaFoldDB" id="A0A836KPW0"/>
<accession>A0A836KPW0</accession>
<proteinExistence type="predicted"/>
<evidence type="ECO:0000313" key="3">
    <source>
        <dbReference type="Proteomes" id="UP000673552"/>
    </source>
</evidence>
<dbReference type="OrthoDB" id="267558at2759"/>
<gene>
    <name evidence="2" type="ORF">LSCM1_06783</name>
</gene>
<organism evidence="2 3">
    <name type="scientific">Leishmania martiniquensis</name>
    <dbReference type="NCBI Taxonomy" id="1580590"/>
    <lineage>
        <taxon>Eukaryota</taxon>
        <taxon>Discoba</taxon>
        <taxon>Euglenozoa</taxon>
        <taxon>Kinetoplastea</taxon>
        <taxon>Metakinetoplastina</taxon>
        <taxon>Trypanosomatida</taxon>
        <taxon>Trypanosomatidae</taxon>
        <taxon>Leishmaniinae</taxon>
        <taxon>Leishmania</taxon>
    </lineage>
</organism>
<feature type="region of interest" description="Disordered" evidence="1">
    <location>
        <begin position="69"/>
        <end position="96"/>
    </location>
</feature>
<reference evidence="3" key="1">
    <citation type="journal article" date="2021" name="Microbiol. Resour. Announc.">
        <title>LGAAP: Leishmaniinae Genome Assembly and Annotation Pipeline.</title>
        <authorList>
            <person name="Almutairi H."/>
            <person name="Urbaniak M.D."/>
            <person name="Bates M.D."/>
            <person name="Jariyapan N."/>
            <person name="Kwakye-Nuako G."/>
            <person name="Thomaz-Soccol V."/>
            <person name="Al-Salem W.S."/>
            <person name="Dillon R.J."/>
            <person name="Bates P.A."/>
            <person name="Gatherer D."/>
        </authorList>
    </citation>
    <scope>NUCLEOTIDE SEQUENCE [LARGE SCALE GENOMIC DNA]</scope>
</reference>
<feature type="region of interest" description="Disordered" evidence="1">
    <location>
        <begin position="287"/>
        <end position="322"/>
    </location>
</feature>
<dbReference type="KEGG" id="lmat:92516700"/>
<feature type="compositionally biased region" description="Low complexity" evidence="1">
    <location>
        <begin position="78"/>
        <end position="96"/>
    </location>
</feature>